<accession>A0ABD1UPQ4</accession>
<sequence length="118" mass="13253">MNKIIKYTLKRKLESAKGGWAEELPETLWSYRTTSRTASGEISFAMAYGAKAMISVEVGIPSPSVSGNREVGIGTLGPTWEGPYKIIEEIRPGTYKLGDSEERETRHPWNVAHLRQYH</sequence>
<organism evidence="1 2">
    <name type="scientific">Abeliophyllum distichum</name>
    <dbReference type="NCBI Taxonomy" id="126358"/>
    <lineage>
        <taxon>Eukaryota</taxon>
        <taxon>Viridiplantae</taxon>
        <taxon>Streptophyta</taxon>
        <taxon>Embryophyta</taxon>
        <taxon>Tracheophyta</taxon>
        <taxon>Spermatophyta</taxon>
        <taxon>Magnoliopsida</taxon>
        <taxon>eudicotyledons</taxon>
        <taxon>Gunneridae</taxon>
        <taxon>Pentapetalae</taxon>
        <taxon>asterids</taxon>
        <taxon>lamiids</taxon>
        <taxon>Lamiales</taxon>
        <taxon>Oleaceae</taxon>
        <taxon>Forsythieae</taxon>
        <taxon>Abeliophyllum</taxon>
    </lineage>
</organism>
<dbReference type="PANTHER" id="PTHR48475">
    <property type="entry name" value="RIBONUCLEASE H"/>
    <property type="match status" value="1"/>
</dbReference>
<dbReference type="Proteomes" id="UP001604336">
    <property type="component" value="Unassembled WGS sequence"/>
</dbReference>
<proteinExistence type="predicted"/>
<dbReference type="PANTHER" id="PTHR48475:SF2">
    <property type="entry name" value="RIBONUCLEASE H"/>
    <property type="match status" value="1"/>
</dbReference>
<evidence type="ECO:0000313" key="2">
    <source>
        <dbReference type="Proteomes" id="UP001604336"/>
    </source>
</evidence>
<name>A0ABD1UPQ4_9LAMI</name>
<dbReference type="InterPro" id="IPR036397">
    <property type="entry name" value="RNaseH_sf"/>
</dbReference>
<dbReference type="Gene3D" id="3.30.420.10">
    <property type="entry name" value="Ribonuclease H-like superfamily/Ribonuclease H"/>
    <property type="match status" value="1"/>
</dbReference>
<reference evidence="2" key="1">
    <citation type="submission" date="2024-07" db="EMBL/GenBank/DDBJ databases">
        <title>Two chromosome-level genome assemblies of Korean endemic species Abeliophyllum distichum and Forsythia ovata (Oleaceae).</title>
        <authorList>
            <person name="Jang H."/>
        </authorList>
    </citation>
    <scope>NUCLEOTIDE SEQUENCE [LARGE SCALE GENOMIC DNA]</scope>
</reference>
<evidence type="ECO:0000313" key="1">
    <source>
        <dbReference type="EMBL" id="KAL2526718.1"/>
    </source>
</evidence>
<comment type="caution">
    <text evidence="1">The sequence shown here is derived from an EMBL/GenBank/DDBJ whole genome shotgun (WGS) entry which is preliminary data.</text>
</comment>
<keyword evidence="2" id="KW-1185">Reference proteome</keyword>
<protein>
    <submittedName>
        <fullName evidence="1">Ribonuclease H</fullName>
    </submittedName>
</protein>
<dbReference type="EMBL" id="JBFOLK010000003">
    <property type="protein sequence ID" value="KAL2526718.1"/>
    <property type="molecule type" value="Genomic_DNA"/>
</dbReference>
<dbReference type="AlphaFoldDB" id="A0ABD1UPQ4"/>
<gene>
    <name evidence="1" type="ORF">Adt_11772</name>
</gene>